<comment type="caution">
    <text evidence="1">The sequence shown here is derived from an EMBL/GenBank/DDBJ whole genome shotgun (WGS) entry which is preliminary data.</text>
</comment>
<accession>A0AA43Q6U0</accession>
<dbReference type="Gene3D" id="3.40.50.11190">
    <property type="match status" value="1"/>
</dbReference>
<dbReference type="Gene3D" id="3.40.50.2000">
    <property type="entry name" value="Glycogen Phosphorylase B"/>
    <property type="match status" value="1"/>
</dbReference>
<name>A0AA43Q6U0_9GAMM</name>
<evidence type="ECO:0000313" key="1">
    <source>
        <dbReference type="EMBL" id="MDI1231810.1"/>
    </source>
</evidence>
<keyword evidence="2" id="KW-1185">Reference proteome</keyword>
<evidence type="ECO:0000313" key="2">
    <source>
        <dbReference type="Proteomes" id="UP001160519"/>
    </source>
</evidence>
<sequence>MNVLIVCHAGVGLGLGHLMRSLVVARALQHELDANVTFLIQGDPVQHADLAGFSHQFLGADKNLSEAILKQAQYIDARVVVLDLHPNLIPANVDIFLKAIRLDGRKIIGVDSLAGHRDNLDLVFVPSFRFSPSDDLTGSAPILFGWDCFLLNVKYPANEWKSGRRVLALAGGSDATGLGATWPTLLNEALPDNTELDWVTGPYAQQPVLPAFQKILILNHQSPSGLDNLMMAANYAVTVYGVSFFELLYYGVPTVVFSPYGNKDDAELAEIAAEGVALVAKDEVEAVAKLKELMSDEKLAATLSQQARQRLSILGGHKIAQAITALVA</sequence>
<dbReference type="SUPFAM" id="SSF53756">
    <property type="entry name" value="UDP-Glycosyltransferase/glycogen phosphorylase"/>
    <property type="match status" value="1"/>
</dbReference>
<protein>
    <recommendedName>
        <fullName evidence="3">Glycosyl transferase family 28 C-terminal domain-containing protein</fullName>
    </recommendedName>
</protein>
<organism evidence="1 2">
    <name type="scientific">Candidatus Methylobacter titanis</name>
    <dbReference type="NCBI Taxonomy" id="3053457"/>
    <lineage>
        <taxon>Bacteria</taxon>
        <taxon>Pseudomonadati</taxon>
        <taxon>Pseudomonadota</taxon>
        <taxon>Gammaproteobacteria</taxon>
        <taxon>Methylococcales</taxon>
        <taxon>Methylococcaceae</taxon>
        <taxon>Methylobacter</taxon>
    </lineage>
</organism>
<dbReference type="EMBL" id="JAQSDF010000043">
    <property type="protein sequence ID" value="MDI1231810.1"/>
    <property type="molecule type" value="Genomic_DNA"/>
</dbReference>
<dbReference type="AlphaFoldDB" id="A0AA43Q6U0"/>
<dbReference type="Proteomes" id="UP001160519">
    <property type="component" value="Unassembled WGS sequence"/>
</dbReference>
<proteinExistence type="predicted"/>
<gene>
    <name evidence="1" type="ORF">PSU93_11735</name>
</gene>
<reference evidence="1" key="1">
    <citation type="submission" date="2023-01" db="EMBL/GenBank/DDBJ databases">
        <title>Biogeochemical cycle of methane in antarctic sediments.</title>
        <authorList>
            <person name="Roldan D.M."/>
            <person name="Menes R.J."/>
        </authorList>
    </citation>
    <scope>NUCLEOTIDE SEQUENCE [LARGE SCALE GENOMIC DNA]</scope>
    <source>
        <strain evidence="1">K-2018 MAG008</strain>
    </source>
</reference>
<evidence type="ECO:0008006" key="3">
    <source>
        <dbReference type="Google" id="ProtNLM"/>
    </source>
</evidence>